<accession>A0A5C3LLT6</accession>
<dbReference type="OrthoDB" id="3250682at2759"/>
<dbReference type="EMBL" id="ML213644">
    <property type="protein sequence ID" value="TFK33662.1"/>
    <property type="molecule type" value="Genomic_DNA"/>
</dbReference>
<organism evidence="2 3">
    <name type="scientific">Crucibulum laeve</name>
    <dbReference type="NCBI Taxonomy" id="68775"/>
    <lineage>
        <taxon>Eukaryota</taxon>
        <taxon>Fungi</taxon>
        <taxon>Dikarya</taxon>
        <taxon>Basidiomycota</taxon>
        <taxon>Agaricomycotina</taxon>
        <taxon>Agaricomycetes</taxon>
        <taxon>Agaricomycetidae</taxon>
        <taxon>Agaricales</taxon>
        <taxon>Agaricineae</taxon>
        <taxon>Nidulariaceae</taxon>
        <taxon>Crucibulum</taxon>
    </lineage>
</organism>
<keyword evidence="3" id="KW-1185">Reference proteome</keyword>
<dbReference type="AlphaFoldDB" id="A0A5C3LLT6"/>
<reference evidence="2 3" key="1">
    <citation type="journal article" date="2019" name="Nat. Ecol. Evol.">
        <title>Megaphylogeny resolves global patterns of mushroom evolution.</title>
        <authorList>
            <person name="Varga T."/>
            <person name="Krizsan K."/>
            <person name="Foldi C."/>
            <person name="Dima B."/>
            <person name="Sanchez-Garcia M."/>
            <person name="Sanchez-Ramirez S."/>
            <person name="Szollosi G.J."/>
            <person name="Szarkandi J.G."/>
            <person name="Papp V."/>
            <person name="Albert L."/>
            <person name="Andreopoulos W."/>
            <person name="Angelini C."/>
            <person name="Antonin V."/>
            <person name="Barry K.W."/>
            <person name="Bougher N.L."/>
            <person name="Buchanan P."/>
            <person name="Buyck B."/>
            <person name="Bense V."/>
            <person name="Catcheside P."/>
            <person name="Chovatia M."/>
            <person name="Cooper J."/>
            <person name="Damon W."/>
            <person name="Desjardin D."/>
            <person name="Finy P."/>
            <person name="Geml J."/>
            <person name="Haridas S."/>
            <person name="Hughes K."/>
            <person name="Justo A."/>
            <person name="Karasinski D."/>
            <person name="Kautmanova I."/>
            <person name="Kiss B."/>
            <person name="Kocsube S."/>
            <person name="Kotiranta H."/>
            <person name="LaButti K.M."/>
            <person name="Lechner B.E."/>
            <person name="Liimatainen K."/>
            <person name="Lipzen A."/>
            <person name="Lukacs Z."/>
            <person name="Mihaltcheva S."/>
            <person name="Morgado L.N."/>
            <person name="Niskanen T."/>
            <person name="Noordeloos M.E."/>
            <person name="Ohm R.A."/>
            <person name="Ortiz-Santana B."/>
            <person name="Ovrebo C."/>
            <person name="Racz N."/>
            <person name="Riley R."/>
            <person name="Savchenko A."/>
            <person name="Shiryaev A."/>
            <person name="Soop K."/>
            <person name="Spirin V."/>
            <person name="Szebenyi C."/>
            <person name="Tomsovsky M."/>
            <person name="Tulloss R.E."/>
            <person name="Uehling J."/>
            <person name="Grigoriev I.V."/>
            <person name="Vagvolgyi C."/>
            <person name="Papp T."/>
            <person name="Martin F.M."/>
            <person name="Miettinen O."/>
            <person name="Hibbett D.S."/>
            <person name="Nagy L.G."/>
        </authorList>
    </citation>
    <scope>NUCLEOTIDE SEQUENCE [LARGE SCALE GENOMIC DNA]</scope>
    <source>
        <strain evidence="2 3">CBS 166.37</strain>
    </source>
</reference>
<evidence type="ECO:0000256" key="1">
    <source>
        <dbReference type="SAM" id="Phobius"/>
    </source>
</evidence>
<feature type="transmembrane region" description="Helical" evidence="1">
    <location>
        <begin position="172"/>
        <end position="195"/>
    </location>
</feature>
<feature type="transmembrane region" description="Helical" evidence="1">
    <location>
        <begin position="132"/>
        <end position="152"/>
    </location>
</feature>
<keyword evidence="1" id="KW-0472">Membrane</keyword>
<name>A0A5C3LLT6_9AGAR</name>
<dbReference type="STRING" id="68775.A0A5C3LLT6"/>
<keyword evidence="1" id="KW-0812">Transmembrane</keyword>
<sequence>MPSSIPLVSANLSTPFLASLFYGAFLVLFCASLYVLVIHSPIEGQRSKFSKPLVISSLCICLTITGHWICTCIMLFKAFVTFDNGHSPSGFYADLSQPTQVIKSVFVCLTLIIGDTVMIYRLSVIWSFRKSIIIFPICTLFAYIACFIGITYELTRSTFSEHILSTAVGELITSSSALTLCTNVYCSALITWCIWKNDNAVRHYGGRNLSVSLIHVIPSPLYSHYPPKYSWTLFFMITYISGSNLQFPAVDASPAVVGIAFMLINIRVGLGWSDEQHEVPSTNIYSIGANRLEGLQSRRPLSVHITRVIDNGVDGTFESIEDKYRSQE</sequence>
<gene>
    <name evidence="2" type="ORF">BDQ12DRAFT_614878</name>
</gene>
<feature type="transmembrane region" description="Helical" evidence="1">
    <location>
        <begin position="54"/>
        <end position="80"/>
    </location>
</feature>
<keyword evidence="1" id="KW-1133">Transmembrane helix</keyword>
<evidence type="ECO:0000313" key="2">
    <source>
        <dbReference type="EMBL" id="TFK33662.1"/>
    </source>
</evidence>
<dbReference type="Proteomes" id="UP000308652">
    <property type="component" value="Unassembled WGS sequence"/>
</dbReference>
<proteinExistence type="predicted"/>
<protein>
    <submittedName>
        <fullName evidence="2">Uncharacterized protein</fullName>
    </submittedName>
</protein>
<evidence type="ECO:0000313" key="3">
    <source>
        <dbReference type="Proteomes" id="UP000308652"/>
    </source>
</evidence>
<feature type="transmembrane region" description="Helical" evidence="1">
    <location>
        <begin position="100"/>
        <end position="120"/>
    </location>
</feature>
<feature type="transmembrane region" description="Helical" evidence="1">
    <location>
        <begin position="20"/>
        <end position="42"/>
    </location>
</feature>